<evidence type="ECO:0000313" key="12">
    <source>
        <dbReference type="WBParaSite" id="ACRNAN_Path_295.g1107.t1"/>
    </source>
</evidence>
<comment type="similarity">
    <text evidence="2 9">Belongs to the chondroitin N-acetylgalactosaminyltransferase family.</text>
</comment>
<evidence type="ECO:0000256" key="3">
    <source>
        <dbReference type="ARBA" id="ARBA00022679"/>
    </source>
</evidence>
<sequence>MVYGARTGVPLGLGLLLGLSITNILFTVDEITPQQCSNFDSEQPNYVDNSEHWKVHLERTISPPANSQVQSGKVARARFAATELGIREKLIVIVLGQSTLSVALNTTIGKHVPKVHVFADISRIDADMSALGNLSPYKPNGQHAHVHILNGIFNWTYHQNYDWFFILPDTTYANPFELMRFVNSINWNEPKAIGRSDSEDKCILQAGILLSNPAMQLLIQQRHLCNAIVTTSDNTAFEMCIKHVTNLSCVHTYQGHTFQWWQVKESGESDSAIHDRVQWFSSSREFNMSLTVSPLLSELDVVSLHEHFVHVEISRIDEEIAKITEEIEGHSEEIDEGPAWPVGIPSPIKPPNRYQVPIWEYFTETEIFKNEPNQNVRPLMGNDALDIREIVIAARKKVEEDFEGFDEEISDRFDKQTMEFVKLRSGYRVFNALRGMEYVVDLEYKKIPLEEAELDDEKIILKRIHLCRPIHHTKLLHEVPYVKEDTDITLVVPVESGDHVHAARSLMVRHLHLCKSESTVDTRQTRLVIAVRSITAFSVRELSDDLMELKKRCKTWTTDTALLLLRPNNELMIEAAALDEAIDHFGQQMIYVLLTPHADYQREFLDRVRINTIRRFQVFFPIPFAEFNPLIVHADQVLNKIAANRDSRNHPNEPNLQQDTAVQAEDHEVSLKLNNRESLNERLHRLNVAFPPPDPLKQIKVHKDHGLFDSNDFSMVSLYGSDYLAMRHRFEEKFAEGAKLMDLSSMFLGQNEVHMLRAIEPGLRIRYHPRMCSPDLATADLARCMLSQKQTLGTKAQLANVVFSNLEELNNS</sequence>
<evidence type="ECO:0000256" key="4">
    <source>
        <dbReference type="ARBA" id="ARBA00022692"/>
    </source>
</evidence>
<evidence type="ECO:0000256" key="10">
    <source>
        <dbReference type="SAM" id="SignalP"/>
    </source>
</evidence>
<dbReference type="GO" id="GO:0032580">
    <property type="term" value="C:Golgi cisterna membrane"/>
    <property type="evidence" value="ECO:0007669"/>
    <property type="project" value="UniProtKB-SubCell"/>
</dbReference>
<keyword evidence="10" id="KW-0732">Signal</keyword>
<feature type="signal peptide" evidence="10">
    <location>
        <begin position="1"/>
        <end position="27"/>
    </location>
</feature>
<evidence type="ECO:0000256" key="2">
    <source>
        <dbReference type="ARBA" id="ARBA00009239"/>
    </source>
</evidence>
<protein>
    <recommendedName>
        <fullName evidence="9">Hexosyltransferase</fullName>
        <ecNumber evidence="9">2.4.1.-</ecNumber>
    </recommendedName>
</protein>
<keyword evidence="8" id="KW-0472">Membrane</keyword>
<dbReference type="PANTHER" id="PTHR12369:SF13">
    <property type="entry name" value="HEXOSYLTRANSFERASE"/>
    <property type="match status" value="1"/>
</dbReference>
<name>A0A914C519_9BILA</name>
<dbReference type="AlphaFoldDB" id="A0A914C519"/>
<dbReference type="WBParaSite" id="ACRNAN_Path_295.g1107.t1">
    <property type="protein sequence ID" value="ACRNAN_Path_295.g1107.t1"/>
    <property type="gene ID" value="ACRNAN_Path_295.g1107"/>
</dbReference>
<reference evidence="12" key="1">
    <citation type="submission" date="2022-11" db="UniProtKB">
        <authorList>
            <consortium name="WormBaseParasite"/>
        </authorList>
    </citation>
    <scope>IDENTIFICATION</scope>
</reference>
<dbReference type="EC" id="2.4.1.-" evidence="9"/>
<evidence type="ECO:0000313" key="11">
    <source>
        <dbReference type="Proteomes" id="UP000887540"/>
    </source>
</evidence>
<keyword evidence="4" id="KW-0812">Transmembrane</keyword>
<feature type="chain" id="PRO_5037700528" description="Hexosyltransferase" evidence="10">
    <location>
        <begin position="28"/>
        <end position="812"/>
    </location>
</feature>
<comment type="subcellular location">
    <subcellularLocation>
        <location evidence="1 9">Golgi apparatus</location>
        <location evidence="1 9">Golgi stack membrane</location>
        <topology evidence="1 9">Single-pass type II membrane protein</topology>
    </subcellularLocation>
</comment>
<organism evidence="11 12">
    <name type="scientific">Acrobeloides nanus</name>
    <dbReference type="NCBI Taxonomy" id="290746"/>
    <lineage>
        <taxon>Eukaryota</taxon>
        <taxon>Metazoa</taxon>
        <taxon>Ecdysozoa</taxon>
        <taxon>Nematoda</taxon>
        <taxon>Chromadorea</taxon>
        <taxon>Rhabditida</taxon>
        <taxon>Tylenchina</taxon>
        <taxon>Cephalobomorpha</taxon>
        <taxon>Cephaloboidea</taxon>
        <taxon>Cephalobidae</taxon>
        <taxon>Acrobeloides</taxon>
    </lineage>
</organism>
<evidence type="ECO:0000256" key="5">
    <source>
        <dbReference type="ARBA" id="ARBA00022968"/>
    </source>
</evidence>
<dbReference type="InterPro" id="IPR008428">
    <property type="entry name" value="Chond_GalNAc"/>
</dbReference>
<evidence type="ECO:0000256" key="1">
    <source>
        <dbReference type="ARBA" id="ARBA00004447"/>
    </source>
</evidence>
<keyword evidence="7 9" id="KW-0333">Golgi apparatus</keyword>
<dbReference type="Pfam" id="PF05679">
    <property type="entry name" value="CHGN"/>
    <property type="match status" value="1"/>
</dbReference>
<evidence type="ECO:0000256" key="7">
    <source>
        <dbReference type="ARBA" id="ARBA00023034"/>
    </source>
</evidence>
<proteinExistence type="inferred from homology"/>
<dbReference type="Gene3D" id="3.90.550.50">
    <property type="match status" value="1"/>
</dbReference>
<evidence type="ECO:0000256" key="9">
    <source>
        <dbReference type="RuleBase" id="RU364016"/>
    </source>
</evidence>
<dbReference type="GO" id="GO:0047238">
    <property type="term" value="F:glucuronosyl-N-acetylgalactosaminyl-proteoglycan 4-beta-N-acetylgalactosaminyltransferase activity"/>
    <property type="evidence" value="ECO:0007669"/>
    <property type="project" value="TreeGrafter"/>
</dbReference>
<dbReference type="InterPro" id="IPR051227">
    <property type="entry name" value="CS_glycosyltransferase"/>
</dbReference>
<evidence type="ECO:0000256" key="6">
    <source>
        <dbReference type="ARBA" id="ARBA00022989"/>
    </source>
</evidence>
<dbReference type="Proteomes" id="UP000887540">
    <property type="component" value="Unplaced"/>
</dbReference>
<dbReference type="PANTHER" id="PTHR12369">
    <property type="entry name" value="CHONDROITIN SYNTHASE"/>
    <property type="match status" value="1"/>
</dbReference>
<evidence type="ECO:0000256" key="8">
    <source>
        <dbReference type="ARBA" id="ARBA00023136"/>
    </source>
</evidence>
<keyword evidence="6" id="KW-1133">Transmembrane helix</keyword>
<keyword evidence="5 9" id="KW-0735">Signal-anchor</keyword>
<keyword evidence="11" id="KW-1185">Reference proteome</keyword>
<keyword evidence="3 9" id="KW-0808">Transferase</keyword>
<accession>A0A914C519</accession>